<feature type="binding site" evidence="6">
    <location>
        <position position="339"/>
    </location>
    <ligand>
        <name>(2R)-2-phosphoglycerate</name>
        <dbReference type="ChEBI" id="CHEBI:58289"/>
    </ligand>
</feature>
<evidence type="ECO:0000256" key="4">
    <source>
        <dbReference type="ARBA" id="ARBA00023152"/>
    </source>
</evidence>
<accession>D5VRS0</accession>
<dbReference type="SMART" id="SM01193">
    <property type="entry name" value="Enolase_N"/>
    <property type="match status" value="1"/>
</dbReference>
<feature type="binding site" evidence="8">
    <location>
        <position position="161"/>
    </location>
    <ligand>
        <name>substrate</name>
    </ligand>
</feature>
<feature type="binding site" evidence="6">
    <location>
        <position position="369"/>
    </location>
    <ligand>
        <name>(2R)-2-phosphoglycerate</name>
        <dbReference type="ChEBI" id="CHEBI:58289"/>
    </ligand>
</feature>
<feature type="binding site" evidence="8">
    <location>
        <position position="170"/>
    </location>
    <ligand>
        <name>substrate</name>
    </ligand>
</feature>
<dbReference type="SUPFAM" id="SSF51604">
    <property type="entry name" value="Enolase C-terminal domain-like"/>
    <property type="match status" value="1"/>
</dbReference>
<evidence type="ECO:0000256" key="3">
    <source>
        <dbReference type="ARBA" id="ARBA00022842"/>
    </source>
</evidence>
<dbReference type="Gene3D" id="3.30.390.10">
    <property type="entry name" value="Enolase-like, N-terminal domain"/>
    <property type="match status" value="1"/>
</dbReference>
<dbReference type="Gene3D" id="3.20.20.120">
    <property type="entry name" value="Enolase-like C-terminal domain"/>
    <property type="match status" value="1"/>
</dbReference>
<comment type="catalytic activity">
    <reaction evidence="6">
        <text>(2R)-2-phosphoglycerate = phosphoenolpyruvate + H2O</text>
        <dbReference type="Rhea" id="RHEA:10164"/>
        <dbReference type="ChEBI" id="CHEBI:15377"/>
        <dbReference type="ChEBI" id="CHEBI:58289"/>
        <dbReference type="ChEBI" id="CHEBI:58702"/>
        <dbReference type="EC" id="4.2.1.11"/>
    </reaction>
</comment>
<feature type="binding site" evidence="8">
    <location>
        <position position="314"/>
    </location>
    <ligand>
        <name>substrate</name>
    </ligand>
</feature>
<reference evidence="12" key="1">
    <citation type="submission" date="2010-04" db="EMBL/GenBank/DDBJ databases">
        <title>Complete sequence of Methanocaldococcus infernus ME.</title>
        <authorList>
            <consortium name="US DOE Joint Genome Institute"/>
            <person name="Lucas S."/>
            <person name="Copeland A."/>
            <person name="Lapidus A."/>
            <person name="Cheng J.-F."/>
            <person name="Bruce D."/>
            <person name="Goodwin L."/>
            <person name="Pitluck S."/>
            <person name="Munk A.C."/>
            <person name="Detter J.C."/>
            <person name="Han C."/>
            <person name="Tapia R."/>
            <person name="Land M."/>
            <person name="Hauser L."/>
            <person name="Kyrpides N."/>
            <person name="Mikhailova N."/>
            <person name="Sieprawska-Lupa M."/>
            <person name="Whitman W.B."/>
            <person name="Woyke T."/>
        </authorList>
    </citation>
    <scope>NUCLEOTIDE SEQUENCE [LARGE SCALE GENOMIC DNA]</scope>
    <source>
        <strain evidence="12">ME</strain>
    </source>
</reference>
<dbReference type="GO" id="GO:0000287">
    <property type="term" value="F:magnesium ion binding"/>
    <property type="evidence" value="ECO:0007669"/>
    <property type="project" value="UniProtKB-UniRule"/>
</dbReference>
<evidence type="ECO:0000256" key="8">
    <source>
        <dbReference type="PIRSR" id="PIRSR001400-2"/>
    </source>
</evidence>
<dbReference type="NCBIfam" id="TIGR01060">
    <property type="entry name" value="eno"/>
    <property type="match status" value="1"/>
</dbReference>
<comment type="cofactor">
    <cofactor evidence="6">
        <name>Mg(2+)</name>
        <dbReference type="ChEBI" id="CHEBI:18420"/>
    </cofactor>
    <text evidence="6">Binds a second Mg(2+) ion via substrate during catalysis.</text>
</comment>
<evidence type="ECO:0000256" key="1">
    <source>
        <dbReference type="ARBA" id="ARBA00005031"/>
    </source>
</evidence>
<dbReference type="GO" id="GO:0005576">
    <property type="term" value="C:extracellular region"/>
    <property type="evidence" value="ECO:0007669"/>
    <property type="project" value="UniProtKB-SubCell"/>
</dbReference>
<dbReference type="Pfam" id="PF03952">
    <property type="entry name" value="Enolase_N"/>
    <property type="match status" value="1"/>
</dbReference>
<dbReference type="InterPro" id="IPR036849">
    <property type="entry name" value="Enolase-like_C_sf"/>
</dbReference>
<dbReference type="KEGG" id="mif:Metin_0604"/>
<dbReference type="InterPro" id="IPR000941">
    <property type="entry name" value="Enolase"/>
</dbReference>
<feature type="binding site" evidence="6 9">
    <location>
        <position position="289"/>
    </location>
    <ligand>
        <name>Mg(2+)</name>
        <dbReference type="ChEBI" id="CHEBI:18420"/>
    </ligand>
</feature>
<gene>
    <name evidence="6" type="primary">eno</name>
    <name evidence="12" type="ordered locus">Metin_0604</name>
</gene>
<feature type="active site" description="Proton acceptor" evidence="6 7">
    <location>
        <position position="339"/>
    </location>
</feature>
<comment type="subcellular location">
    <subcellularLocation>
        <location evidence="6">Cytoplasm</location>
    </subcellularLocation>
    <subcellularLocation>
        <location evidence="6">Secreted</location>
    </subcellularLocation>
    <subcellularLocation>
        <location evidence="6">Cell surface</location>
    </subcellularLocation>
    <text evidence="6">Fractions of enolase are present in both the cytoplasm and on the cell surface.</text>
</comment>
<keyword evidence="5 6" id="KW-0456">Lyase</keyword>
<feature type="domain" description="Enolase C-terminal TIM barrel" evidence="10">
    <location>
        <begin position="145"/>
        <end position="426"/>
    </location>
</feature>
<feature type="binding site" evidence="8">
    <location>
        <position position="289"/>
    </location>
    <ligand>
        <name>substrate</name>
    </ligand>
</feature>
<keyword evidence="4 6" id="KW-0324">Glycolysis</keyword>
<dbReference type="InterPro" id="IPR029017">
    <property type="entry name" value="Enolase-like_N"/>
</dbReference>
<dbReference type="HOGENOM" id="CLU_031223_2_1_2"/>
<evidence type="ECO:0000313" key="13">
    <source>
        <dbReference type="Proteomes" id="UP000002061"/>
    </source>
</evidence>
<keyword evidence="6" id="KW-0964">Secreted</keyword>
<dbReference type="InterPro" id="IPR020811">
    <property type="entry name" value="Enolase_N"/>
</dbReference>
<feature type="binding site" evidence="8">
    <location>
        <begin position="366"/>
        <end position="369"/>
    </location>
    <ligand>
        <name>substrate</name>
    </ligand>
</feature>
<dbReference type="PROSITE" id="PS00164">
    <property type="entry name" value="ENOLASE"/>
    <property type="match status" value="1"/>
</dbReference>
<evidence type="ECO:0000313" key="12">
    <source>
        <dbReference type="EMBL" id="ADG13273.1"/>
    </source>
</evidence>
<feature type="binding site" evidence="8">
    <location>
        <position position="390"/>
    </location>
    <ligand>
        <name>substrate</name>
    </ligand>
</feature>
<dbReference type="EC" id="4.2.1.11" evidence="6"/>
<dbReference type="EMBL" id="CP002009">
    <property type="protein sequence ID" value="ADG13273.1"/>
    <property type="molecule type" value="Genomic_DNA"/>
</dbReference>
<sequence length="428" mass="47279">MLNHIDERFEIKDLIAREVIDSRGNPTVEVEVITKGKGYGRAIVPSGASTGTHEALELRDKEKRFGGKGVLLAVENINSIIKPEIVGYDSRMQREIDYIMIELDGTPNKSKLGANAILAVSLAVAKAAADTAKVPLYKYLGGANSYVMPVPMMNIINGGKHAGNDLDIQEFMIMPIGASTVREAIRIGSEVYHTLKNTIIEKYGKSAINVGDEGGFAPPLKKAEEALDLLMESIKRAGYEDEIVLALDCAASEFYRDGYYYIEGKKLSREELLNYYKELVERYPIVSIEDPFHEEDFEGFSMITKELDIQIVGDDLFVTNVERLKEGIKKKAANALLLKVNQIGTLSEAIDAANLAFRNGYSVIVSHRSGETEDTTIADLAVALNTGQIKTGAPARGERVAKYNQLIRIEEELGLSKYAGRNFRNPFF</sequence>
<feature type="binding site" evidence="6">
    <location>
        <position position="169"/>
    </location>
    <ligand>
        <name>(2R)-2-phosphoglycerate</name>
        <dbReference type="ChEBI" id="CHEBI:58289"/>
    </ligand>
</feature>
<dbReference type="PANTHER" id="PTHR11902">
    <property type="entry name" value="ENOLASE"/>
    <property type="match status" value="1"/>
</dbReference>
<dbReference type="HAMAP" id="MF_00318">
    <property type="entry name" value="Enolase"/>
    <property type="match status" value="1"/>
</dbReference>
<dbReference type="CDD" id="cd03313">
    <property type="entry name" value="enolase"/>
    <property type="match status" value="1"/>
</dbReference>
<dbReference type="GO" id="GO:0000015">
    <property type="term" value="C:phosphopyruvate hydratase complex"/>
    <property type="evidence" value="ECO:0007669"/>
    <property type="project" value="InterPro"/>
</dbReference>
<feature type="binding site" evidence="6 9">
    <location>
        <position position="314"/>
    </location>
    <ligand>
        <name>Mg(2+)</name>
        <dbReference type="ChEBI" id="CHEBI:18420"/>
    </ligand>
</feature>
<evidence type="ECO:0000256" key="9">
    <source>
        <dbReference type="PIRSR" id="PIRSR001400-3"/>
    </source>
</evidence>
<feature type="binding site" evidence="6">
    <location>
        <position position="368"/>
    </location>
    <ligand>
        <name>(2R)-2-phosphoglycerate</name>
        <dbReference type="ChEBI" id="CHEBI:58289"/>
    </ligand>
</feature>
<dbReference type="InterPro" id="IPR020810">
    <property type="entry name" value="Enolase_C"/>
</dbReference>
<dbReference type="PIRSF" id="PIRSF001400">
    <property type="entry name" value="Enolase"/>
    <property type="match status" value="1"/>
</dbReference>
<evidence type="ECO:0000256" key="2">
    <source>
        <dbReference type="ARBA" id="ARBA00009604"/>
    </source>
</evidence>
<comment type="pathway">
    <text evidence="1 6">Carbohydrate degradation; glycolysis; pyruvate from D-glyceraldehyde 3-phosphate: step 4/5.</text>
</comment>
<dbReference type="InterPro" id="IPR020809">
    <property type="entry name" value="Enolase_CS"/>
</dbReference>
<evidence type="ECO:0000256" key="6">
    <source>
        <dbReference type="HAMAP-Rule" id="MF_00318"/>
    </source>
</evidence>
<comment type="cofactor">
    <cofactor evidence="9">
        <name>Mg(2+)</name>
        <dbReference type="ChEBI" id="CHEBI:18420"/>
    </cofactor>
    <text evidence="9">Mg(2+) is required for catalysis and for stabilizing the dimer.</text>
</comment>
<evidence type="ECO:0000259" key="11">
    <source>
        <dbReference type="SMART" id="SM01193"/>
    </source>
</evidence>
<dbReference type="GO" id="GO:0009986">
    <property type="term" value="C:cell surface"/>
    <property type="evidence" value="ECO:0007669"/>
    <property type="project" value="UniProtKB-SubCell"/>
</dbReference>
<protein>
    <recommendedName>
        <fullName evidence="6">Enolase</fullName>
        <ecNumber evidence="6">4.2.1.11</ecNumber>
    </recommendedName>
    <alternativeName>
        <fullName evidence="6">2-phospho-D-glycerate hydro-lyase</fullName>
    </alternativeName>
    <alternativeName>
        <fullName evidence="6">2-phosphoglycerate dehydratase</fullName>
    </alternativeName>
</protein>
<dbReference type="GO" id="GO:0006096">
    <property type="term" value="P:glycolytic process"/>
    <property type="evidence" value="ECO:0007669"/>
    <property type="project" value="UniProtKB-UniRule"/>
</dbReference>
<dbReference type="SFLD" id="SFLDS00001">
    <property type="entry name" value="Enolase"/>
    <property type="match status" value="1"/>
</dbReference>
<dbReference type="STRING" id="573063.Metin_0604"/>
<evidence type="ECO:0000256" key="7">
    <source>
        <dbReference type="PIRSR" id="PIRSR001400-1"/>
    </source>
</evidence>
<dbReference type="PANTHER" id="PTHR11902:SF1">
    <property type="entry name" value="ENOLASE"/>
    <property type="match status" value="1"/>
</dbReference>
<dbReference type="eggNOG" id="arCOG01169">
    <property type="taxonomic scope" value="Archaea"/>
</dbReference>
<keyword evidence="6" id="KW-0963">Cytoplasm</keyword>
<keyword evidence="13" id="KW-1185">Reference proteome</keyword>
<dbReference type="SMART" id="SM01192">
    <property type="entry name" value="Enolase_C"/>
    <property type="match status" value="1"/>
</dbReference>
<dbReference type="PRINTS" id="PR00148">
    <property type="entry name" value="ENOLASE"/>
</dbReference>
<dbReference type="SUPFAM" id="SSF54826">
    <property type="entry name" value="Enolase N-terminal domain-like"/>
    <property type="match status" value="1"/>
</dbReference>
<dbReference type="GO" id="GO:0004634">
    <property type="term" value="F:phosphopyruvate hydratase activity"/>
    <property type="evidence" value="ECO:0007669"/>
    <property type="project" value="UniProtKB-UniRule"/>
</dbReference>
<dbReference type="UniPathway" id="UPA00109">
    <property type="reaction ID" value="UER00187"/>
</dbReference>
<feature type="binding site" evidence="6">
    <location>
        <position position="390"/>
    </location>
    <ligand>
        <name>(2R)-2-phosphoglycerate</name>
        <dbReference type="ChEBI" id="CHEBI:58289"/>
    </ligand>
</feature>
<dbReference type="SFLD" id="SFLDF00002">
    <property type="entry name" value="enolase"/>
    <property type="match status" value="1"/>
</dbReference>
<feature type="binding site" evidence="6 9">
    <location>
        <position position="248"/>
    </location>
    <ligand>
        <name>Mg(2+)</name>
        <dbReference type="ChEBI" id="CHEBI:18420"/>
    </ligand>
</feature>
<feature type="active site" description="Proton donor" evidence="6 7">
    <location>
        <position position="213"/>
    </location>
</feature>
<comment type="similarity">
    <text evidence="2 6">Belongs to the enolase family.</text>
</comment>
<dbReference type="AlphaFoldDB" id="D5VRS0"/>
<name>D5VRS0_METIM</name>
<comment type="function">
    <text evidence="6">Catalyzes the reversible conversion of 2-phosphoglycerate (2-PG) into phosphoenolpyruvate (PEP). It is essential for the degradation of carbohydrates via glycolysis.</text>
</comment>
<dbReference type="Proteomes" id="UP000002061">
    <property type="component" value="Chromosome"/>
</dbReference>
<evidence type="ECO:0000259" key="10">
    <source>
        <dbReference type="SMART" id="SM01192"/>
    </source>
</evidence>
<keyword evidence="6 9" id="KW-0479">Metal-binding</keyword>
<keyword evidence="3 6" id="KW-0460">Magnesium</keyword>
<dbReference type="Pfam" id="PF00113">
    <property type="entry name" value="Enolase_C"/>
    <property type="match status" value="1"/>
</dbReference>
<feature type="domain" description="Enolase N-terminal" evidence="11">
    <location>
        <begin position="11"/>
        <end position="140"/>
    </location>
</feature>
<evidence type="ECO:0000256" key="5">
    <source>
        <dbReference type="ARBA" id="ARBA00023239"/>
    </source>
</evidence>
<dbReference type="FunFam" id="3.30.390.10:FF:000001">
    <property type="entry name" value="Enolase"/>
    <property type="match status" value="1"/>
</dbReference>
<organism evidence="12 13">
    <name type="scientific">Methanocaldococcus infernus (strain DSM 11812 / JCM 15783 / ME)</name>
    <dbReference type="NCBI Taxonomy" id="573063"/>
    <lineage>
        <taxon>Archaea</taxon>
        <taxon>Methanobacteriati</taxon>
        <taxon>Methanobacteriota</taxon>
        <taxon>Methanomada group</taxon>
        <taxon>Methanococci</taxon>
        <taxon>Methanococcales</taxon>
        <taxon>Methanocaldococcaceae</taxon>
        <taxon>Methanocaldococcus</taxon>
    </lineage>
</organism>
<dbReference type="SFLD" id="SFLDG00178">
    <property type="entry name" value="enolase"/>
    <property type="match status" value="1"/>
</dbReference>
<proteinExistence type="inferred from homology"/>